<proteinExistence type="predicted"/>
<keyword evidence="3" id="KW-1185">Reference proteome</keyword>
<evidence type="ECO:0000256" key="1">
    <source>
        <dbReference type="SAM" id="MobiDB-lite"/>
    </source>
</evidence>
<evidence type="ECO:0000313" key="3">
    <source>
        <dbReference type="Proteomes" id="UP000685013"/>
    </source>
</evidence>
<feature type="region of interest" description="Disordered" evidence="1">
    <location>
        <begin position="36"/>
        <end position="66"/>
    </location>
</feature>
<evidence type="ECO:0000313" key="2">
    <source>
        <dbReference type="EMBL" id="KAG6572006.1"/>
    </source>
</evidence>
<reference evidence="2 3" key="1">
    <citation type="journal article" date="2021" name="Hortic Res">
        <title>The domestication of Cucurbita argyrosperma as revealed by the genome of its wild relative.</title>
        <authorList>
            <person name="Barrera-Redondo J."/>
            <person name="Sanchez-de la Vega G."/>
            <person name="Aguirre-Liguori J.A."/>
            <person name="Castellanos-Morales G."/>
            <person name="Gutierrez-Guerrero Y.T."/>
            <person name="Aguirre-Dugua X."/>
            <person name="Aguirre-Planter E."/>
            <person name="Tenaillon M.I."/>
            <person name="Lira-Saade R."/>
            <person name="Eguiarte L.E."/>
        </authorList>
    </citation>
    <scope>NUCLEOTIDE SEQUENCE [LARGE SCALE GENOMIC DNA]</scope>
    <source>
        <strain evidence="2">JBR-2021</strain>
    </source>
</reference>
<gene>
    <name evidence="2" type="ORF">SDJN03_28734</name>
</gene>
<dbReference type="AlphaFoldDB" id="A0AAV6LYY9"/>
<dbReference type="Proteomes" id="UP000685013">
    <property type="component" value="Chromosome 19"/>
</dbReference>
<feature type="non-terminal residue" evidence="2">
    <location>
        <position position="1"/>
    </location>
</feature>
<name>A0AAV6LYY9_9ROSI</name>
<protein>
    <submittedName>
        <fullName evidence="2">Uncharacterized protein</fullName>
    </submittedName>
</protein>
<comment type="caution">
    <text evidence="2">The sequence shown here is derived from an EMBL/GenBank/DDBJ whole genome shotgun (WGS) entry which is preliminary data.</text>
</comment>
<accession>A0AAV6LYY9</accession>
<dbReference type="EMBL" id="JAGKQH010000019">
    <property type="protein sequence ID" value="KAG6572006.1"/>
    <property type="molecule type" value="Genomic_DNA"/>
</dbReference>
<sequence>MWAFCNRVDNFVSDLFDQPKLDAVFRYSRVQTDPKPSPFLNPLRLPPNSAVEDSPSPSNRPNPPALRCRTTTWRLKTWSGMRNCRPSRTHALAATCSRLRRRILSSVKRLLGALAVLFTSQLSTTWKIFLETLIRRITKDLSPPNNSLLLSLENSEYSNVNHGVTTTATLVADEILSSIVNSETFVAIIVSSFSVVFFPTPQNRSSKQRKVELQAKKRIKDNDLFIRLNYGLIKVYEVIIKNIQRILRRIMGETTKTPSWIGFSFKVYAFTFLPEN</sequence>
<organism evidence="2 3">
    <name type="scientific">Cucurbita argyrosperma subsp. sororia</name>
    <dbReference type="NCBI Taxonomy" id="37648"/>
    <lineage>
        <taxon>Eukaryota</taxon>
        <taxon>Viridiplantae</taxon>
        <taxon>Streptophyta</taxon>
        <taxon>Embryophyta</taxon>
        <taxon>Tracheophyta</taxon>
        <taxon>Spermatophyta</taxon>
        <taxon>Magnoliopsida</taxon>
        <taxon>eudicotyledons</taxon>
        <taxon>Gunneridae</taxon>
        <taxon>Pentapetalae</taxon>
        <taxon>rosids</taxon>
        <taxon>fabids</taxon>
        <taxon>Cucurbitales</taxon>
        <taxon>Cucurbitaceae</taxon>
        <taxon>Cucurbiteae</taxon>
        <taxon>Cucurbita</taxon>
    </lineage>
</organism>